<feature type="region of interest" description="Disordered" evidence="1">
    <location>
        <begin position="18"/>
        <end position="38"/>
    </location>
</feature>
<name>A0A0F8YNE4_9ZZZZ</name>
<protein>
    <submittedName>
        <fullName evidence="2">Uncharacterized protein</fullName>
    </submittedName>
</protein>
<organism evidence="2">
    <name type="scientific">marine sediment metagenome</name>
    <dbReference type="NCBI Taxonomy" id="412755"/>
    <lineage>
        <taxon>unclassified sequences</taxon>
        <taxon>metagenomes</taxon>
        <taxon>ecological metagenomes</taxon>
    </lineage>
</organism>
<comment type="caution">
    <text evidence="2">The sequence shown here is derived from an EMBL/GenBank/DDBJ whole genome shotgun (WGS) entry which is preliminary data.</text>
</comment>
<dbReference type="EMBL" id="LAZR01052452">
    <property type="protein sequence ID" value="KKK82923.1"/>
    <property type="molecule type" value="Genomic_DNA"/>
</dbReference>
<proteinExistence type="predicted"/>
<reference evidence="2" key="1">
    <citation type="journal article" date="2015" name="Nature">
        <title>Complex archaea that bridge the gap between prokaryotes and eukaryotes.</title>
        <authorList>
            <person name="Spang A."/>
            <person name="Saw J.H."/>
            <person name="Jorgensen S.L."/>
            <person name="Zaremba-Niedzwiedzka K."/>
            <person name="Martijn J."/>
            <person name="Lind A.E."/>
            <person name="van Eijk R."/>
            <person name="Schleper C."/>
            <person name="Guy L."/>
            <person name="Ettema T.J."/>
        </authorList>
    </citation>
    <scope>NUCLEOTIDE SEQUENCE</scope>
</reference>
<evidence type="ECO:0000256" key="1">
    <source>
        <dbReference type="SAM" id="MobiDB-lite"/>
    </source>
</evidence>
<accession>A0A0F8YNE4</accession>
<sequence>MKYPPGMVRNLLAGYQRRAQGARQRPPEDRLGTQQAPLQEAPWAAASAVWADIEQAMQNLPFNWEKILWETVCRGESSARNGTKRYDWRRQVADWWGITPGDVNKITNEALAEMCDSLNGVAVNNVWRSTLPRSPPIHQLSPDIPLPAAYGP</sequence>
<evidence type="ECO:0000313" key="2">
    <source>
        <dbReference type="EMBL" id="KKK82923.1"/>
    </source>
</evidence>
<dbReference type="AlphaFoldDB" id="A0A0F8YNE4"/>
<gene>
    <name evidence="2" type="ORF">LCGC14_2798520</name>
</gene>